<dbReference type="NCBIfam" id="NF038133">
    <property type="entry name" value="choice_anch_L"/>
    <property type="match status" value="1"/>
</dbReference>
<evidence type="ECO:0000256" key="1">
    <source>
        <dbReference type="SAM" id="MobiDB-lite"/>
    </source>
</evidence>
<keyword evidence="2" id="KW-1133">Transmembrane helix</keyword>
<feature type="compositionally biased region" description="Gly residues" evidence="1">
    <location>
        <begin position="194"/>
        <end position="206"/>
    </location>
</feature>
<keyword evidence="2" id="KW-0472">Membrane</keyword>
<dbReference type="EMBL" id="CP034145">
    <property type="protein sequence ID" value="AZH24843.1"/>
    <property type="molecule type" value="Genomic_DNA"/>
</dbReference>
<evidence type="ECO:0000256" key="2">
    <source>
        <dbReference type="SAM" id="Phobius"/>
    </source>
</evidence>
<keyword evidence="2" id="KW-0812">Transmembrane</keyword>
<dbReference type="OrthoDB" id="222305at2157"/>
<proteinExistence type="predicted"/>
<organism evidence="3 4">
    <name type="scientific">Haloplanus aerogenes</name>
    <dbReference type="NCBI Taxonomy" id="660522"/>
    <lineage>
        <taxon>Archaea</taxon>
        <taxon>Methanobacteriati</taxon>
        <taxon>Methanobacteriota</taxon>
        <taxon>Stenosarchaea group</taxon>
        <taxon>Halobacteria</taxon>
        <taxon>Halobacteriales</taxon>
        <taxon>Haloferacaceae</taxon>
        <taxon>Haloplanus</taxon>
    </lineage>
</organism>
<dbReference type="RefSeq" id="WP_124897029.1">
    <property type="nucleotide sequence ID" value="NZ_CP034145.1"/>
</dbReference>
<dbReference type="InterPro" id="IPR049804">
    <property type="entry name" value="Choice_anch_L"/>
</dbReference>
<reference evidence="3 4" key="1">
    <citation type="submission" date="2018-07" db="EMBL/GenBank/DDBJ databases">
        <title>Genome sequences of Haloplanus aerogenes JCM 16430T.</title>
        <authorList>
            <person name="Kim Y.B."/>
            <person name="Roh S.W."/>
        </authorList>
    </citation>
    <scope>NUCLEOTIDE SEQUENCE [LARGE SCALE GENOMIC DNA]</scope>
    <source>
        <strain evidence="3 4">JCM 16430</strain>
    </source>
</reference>
<feature type="transmembrane region" description="Helical" evidence="2">
    <location>
        <begin position="12"/>
        <end position="34"/>
    </location>
</feature>
<dbReference type="Proteomes" id="UP000282007">
    <property type="component" value="Chromosome"/>
</dbReference>
<evidence type="ECO:0000313" key="4">
    <source>
        <dbReference type="Proteomes" id="UP000282007"/>
    </source>
</evidence>
<accession>A0A3G8QQT2</accession>
<dbReference type="AlphaFoldDB" id="A0A3G8QQT2"/>
<name>A0A3G8QQT2_9EURY</name>
<dbReference type="InterPro" id="IPR023833">
    <property type="entry name" value="Signal_pept_SipW-depend-type"/>
</dbReference>
<feature type="region of interest" description="Disordered" evidence="1">
    <location>
        <begin position="181"/>
        <end position="216"/>
    </location>
</feature>
<gene>
    <name evidence="3" type="ORF">DU502_05420</name>
</gene>
<dbReference type="GeneID" id="38470704"/>
<feature type="compositionally biased region" description="Acidic residues" evidence="1">
    <location>
        <begin position="184"/>
        <end position="193"/>
    </location>
</feature>
<dbReference type="KEGG" id="haer:DU502_05420"/>
<dbReference type="NCBIfam" id="TIGR04088">
    <property type="entry name" value="cognate_SipW"/>
    <property type="match status" value="1"/>
</dbReference>
<evidence type="ECO:0000313" key="3">
    <source>
        <dbReference type="EMBL" id="AZH24843.1"/>
    </source>
</evidence>
<sequence>MQDDFNISRRKTLAALGTIGAASAGAGLGTSAYFSDQESFENNALVAGELDLKVSWDEHYSDWMGEETDYARMPEDGETPDLSLPAADPNGRPIELVFSDRTAFMDATRQEQFPEGGLGSEEDPCEALADVGDDDMEAPVITVDDVKPGDFGEVTFDFTACDNPALLWMNGRLVDEAENGLTEPEADDPDEGDTAGGGDDTGGGTGSITSNGPFTVTPDVSAMDLASTLVSPDGNVNITNATYTGAPNANGTFTGGTDPFGIGNGIILSSGSAANLEESAGGADNNLDGISAENGQPGDADLTELAGAGDVSNDAAVLELTFEVPEGEDQIFFNFVFGSDEYNEYAPGGDFDVFGDVFGFFVNPGSGTAEETNVALINGEPVSVESINQITNQALFNNNDPSDTDTPFATEADGFTDVLQVQADVNPGEENTLKLAIADENDQQLDSWVLIGGETLSTEPPTENESELVDKLRARAWYDEDIAGDNVHQDGEEVFLEGSLRDVLDALSTGNGVPLAGNEPAADGGGTGRNCYSEAPDVHYVAFQWWLPIDHGNEVQSDSATFDLGFYTEQCRHNDGSGMNNEGVDPDEVDP</sequence>
<protein>
    <submittedName>
        <fullName evidence="3">Uncharacterized protein</fullName>
    </submittedName>
</protein>
<keyword evidence="4" id="KW-1185">Reference proteome</keyword>